<comment type="similarity">
    <text evidence="3 12 13">Belongs to the DapA family.</text>
</comment>
<dbReference type="EMBL" id="PNYB01000010">
    <property type="protein sequence ID" value="PMS24338.1"/>
    <property type="molecule type" value="Genomic_DNA"/>
</dbReference>
<keyword evidence="9 12" id="KW-0456">Lyase</keyword>
<dbReference type="GO" id="GO:0008840">
    <property type="term" value="F:4-hydroxy-tetrahydrodipicolinate synthase activity"/>
    <property type="evidence" value="ECO:0007669"/>
    <property type="project" value="UniProtKB-UniRule"/>
</dbReference>
<dbReference type="Pfam" id="PF00701">
    <property type="entry name" value="DHDPS"/>
    <property type="match status" value="1"/>
</dbReference>
<feature type="site" description="Part of a proton relay during catalysis" evidence="12">
    <location>
        <position position="45"/>
    </location>
</feature>
<dbReference type="EC" id="4.3.3.7" evidence="4 12"/>
<keyword evidence="7 12" id="KW-0220">Diaminopimelate biosynthesis</keyword>
<comment type="catalytic activity">
    <reaction evidence="11 12">
        <text>L-aspartate 4-semialdehyde + pyruvate = (2S,4S)-4-hydroxy-2,3,4,5-tetrahydrodipicolinate + H2O + H(+)</text>
        <dbReference type="Rhea" id="RHEA:34171"/>
        <dbReference type="ChEBI" id="CHEBI:15361"/>
        <dbReference type="ChEBI" id="CHEBI:15377"/>
        <dbReference type="ChEBI" id="CHEBI:15378"/>
        <dbReference type="ChEBI" id="CHEBI:67139"/>
        <dbReference type="ChEBI" id="CHEBI:537519"/>
        <dbReference type="EC" id="4.3.3.7"/>
    </reaction>
</comment>
<evidence type="ECO:0000256" key="7">
    <source>
        <dbReference type="ARBA" id="ARBA00022915"/>
    </source>
</evidence>
<keyword evidence="5 12" id="KW-0963">Cytoplasm</keyword>
<dbReference type="InterPro" id="IPR013785">
    <property type="entry name" value="Aldolase_TIM"/>
</dbReference>
<reference evidence="16 17" key="1">
    <citation type="submission" date="2018-01" db="EMBL/GenBank/DDBJ databases">
        <title>Whole genome analyses suggest that Burkholderia sensu lato contains two further novel genera in the rhizoxinica-symbiotica group Mycetohabitans gen. nov., and Trinickia gen. nov.: implications for the evolution of diazotrophy and nodulation in the Burkholderiaceae.</title>
        <authorList>
            <person name="Estrada-de los Santos P."/>
            <person name="Palmer M."/>
            <person name="Chavez-Ramirez B."/>
            <person name="Beukes C."/>
            <person name="Steenkamp E.T."/>
            <person name="Hirsch A.M."/>
            <person name="Manyaka P."/>
            <person name="Maluk M."/>
            <person name="Lafos M."/>
            <person name="Crook M."/>
            <person name="Gross E."/>
            <person name="Simon M.F."/>
            <person name="Bueno dos Reis Junior F."/>
            <person name="Poole P.S."/>
            <person name="Venter S.N."/>
            <person name="James E.K."/>
        </authorList>
    </citation>
    <scope>NUCLEOTIDE SEQUENCE [LARGE SCALE GENOMIC DNA]</scope>
    <source>
        <strain evidence="16 17">GP25-8</strain>
    </source>
</reference>
<evidence type="ECO:0000256" key="1">
    <source>
        <dbReference type="ARBA" id="ARBA00003294"/>
    </source>
</evidence>
<evidence type="ECO:0000256" key="12">
    <source>
        <dbReference type="HAMAP-Rule" id="MF_00418"/>
    </source>
</evidence>
<keyword evidence="6 12" id="KW-0028">Amino-acid biosynthesis</keyword>
<evidence type="ECO:0000313" key="16">
    <source>
        <dbReference type="EMBL" id="PMS24338.1"/>
    </source>
</evidence>
<dbReference type="GO" id="GO:0009089">
    <property type="term" value="P:lysine biosynthetic process via diaminopimelate"/>
    <property type="evidence" value="ECO:0007669"/>
    <property type="project" value="UniProtKB-UniRule"/>
</dbReference>
<dbReference type="InterPro" id="IPR020625">
    <property type="entry name" value="Schiff_base-form_aldolases_AS"/>
</dbReference>
<dbReference type="HAMAP" id="MF_00418">
    <property type="entry name" value="DapA"/>
    <property type="match status" value="1"/>
</dbReference>
<keyword evidence="8 12" id="KW-0457">Lysine biosynthesis</keyword>
<evidence type="ECO:0000256" key="5">
    <source>
        <dbReference type="ARBA" id="ARBA00022490"/>
    </source>
</evidence>
<comment type="caution">
    <text evidence="12">Was originally thought to be a dihydrodipicolinate synthase (DHDPS), catalyzing the condensation of (S)-aspartate-beta-semialdehyde [(S)-ASA] and pyruvate to dihydrodipicolinate (DHDP). However, it was shown in E.coli that the product of the enzymatic reaction is not dihydrodipicolinate but in fact (4S)-4-hydroxy-2,3,4,5-tetrahydro-(2S)-dipicolinic acid (HTPA), and that the consecutive dehydration reaction leading to DHDP is not spontaneous but catalyzed by DapB.</text>
</comment>
<sequence>MSIFSGIWIPLVTPFNLGAVDHRALAALVARYRDAGVAGFTALGTTGEPAALSGEEQDAVLATILRAAEGLPVVAGVAGNRAAVLRERVLRLNDEPIAGVMLCAPYYIRPSQAGLVEHFSTLADVSAKPIVLYDIPYRTGVRLEPDTLLTLAGHPRIAAIKDCAGVPDTTLALILDGRLKVLAGNDDAIFASICMGGAGAISAAAHVRPERFVAMYQALTQGDLAQGRAIYHELAPLLRALASEPNPAPVKAALAAQGWLKNELRSPMTPVSDTLMQALTGLAAA</sequence>
<feature type="site" description="Part of a proton relay during catalysis" evidence="12">
    <location>
        <position position="107"/>
    </location>
</feature>
<evidence type="ECO:0000313" key="17">
    <source>
        <dbReference type="Proteomes" id="UP000235347"/>
    </source>
</evidence>
<evidence type="ECO:0000256" key="4">
    <source>
        <dbReference type="ARBA" id="ARBA00012086"/>
    </source>
</evidence>
<evidence type="ECO:0000256" key="9">
    <source>
        <dbReference type="ARBA" id="ARBA00023239"/>
    </source>
</evidence>
<dbReference type="GO" id="GO:0005737">
    <property type="term" value="C:cytoplasm"/>
    <property type="evidence" value="ECO:0007669"/>
    <property type="project" value="UniProtKB-SubCell"/>
</dbReference>
<dbReference type="CDD" id="cd00950">
    <property type="entry name" value="DHDPS"/>
    <property type="match status" value="1"/>
</dbReference>
<keyword evidence="17" id="KW-1185">Reference proteome</keyword>
<dbReference type="Proteomes" id="UP000235347">
    <property type="component" value="Unassembled WGS sequence"/>
</dbReference>
<dbReference type="Gene3D" id="3.20.20.70">
    <property type="entry name" value="Aldolase class I"/>
    <property type="match status" value="1"/>
</dbReference>
<feature type="binding site" evidence="12 15">
    <location>
        <position position="46"/>
    </location>
    <ligand>
        <name>pyruvate</name>
        <dbReference type="ChEBI" id="CHEBI:15361"/>
    </ligand>
</feature>
<comment type="pathway">
    <text evidence="2 12">Amino-acid biosynthesis; L-lysine biosynthesis via DAP pathway; (S)-tetrahydrodipicolinate from L-aspartate: step 3/4.</text>
</comment>
<evidence type="ECO:0000256" key="8">
    <source>
        <dbReference type="ARBA" id="ARBA00023154"/>
    </source>
</evidence>
<evidence type="ECO:0000256" key="6">
    <source>
        <dbReference type="ARBA" id="ARBA00022605"/>
    </source>
</evidence>
<evidence type="ECO:0000256" key="3">
    <source>
        <dbReference type="ARBA" id="ARBA00007592"/>
    </source>
</evidence>
<accession>A0A2N7W4M3</accession>
<comment type="subunit">
    <text evidence="12">Homotetramer; dimer of dimers.</text>
</comment>
<dbReference type="PIRSF" id="PIRSF001365">
    <property type="entry name" value="DHDPS"/>
    <property type="match status" value="1"/>
</dbReference>
<dbReference type="UniPathway" id="UPA00034">
    <property type="reaction ID" value="UER00017"/>
</dbReference>
<keyword evidence="10 12" id="KW-0704">Schiff base</keyword>
<evidence type="ECO:0000256" key="2">
    <source>
        <dbReference type="ARBA" id="ARBA00005120"/>
    </source>
</evidence>
<dbReference type="SMART" id="SM01130">
    <property type="entry name" value="DHDPS"/>
    <property type="match status" value="1"/>
</dbReference>
<dbReference type="GO" id="GO:0019877">
    <property type="term" value="P:diaminopimelate biosynthetic process"/>
    <property type="evidence" value="ECO:0007669"/>
    <property type="project" value="UniProtKB-UniRule"/>
</dbReference>
<feature type="binding site" evidence="12 15">
    <location>
        <position position="201"/>
    </location>
    <ligand>
        <name>pyruvate</name>
        <dbReference type="ChEBI" id="CHEBI:15361"/>
    </ligand>
</feature>
<dbReference type="AlphaFoldDB" id="A0A2N7W4M3"/>
<feature type="active site" description="Schiff-base intermediate with substrate" evidence="12 14">
    <location>
        <position position="161"/>
    </location>
</feature>
<comment type="function">
    <text evidence="1 12">Catalyzes the condensation of (S)-aspartate-beta-semialdehyde [(S)-ASA] and pyruvate to 4-hydroxy-tetrahydrodipicolinate (HTPA).</text>
</comment>
<dbReference type="PROSITE" id="PS00666">
    <property type="entry name" value="DHDPS_2"/>
    <property type="match status" value="1"/>
</dbReference>
<organism evidence="16 17">
    <name type="scientific">Trinickia soli</name>
    <dbReference type="NCBI Taxonomy" id="380675"/>
    <lineage>
        <taxon>Bacteria</taxon>
        <taxon>Pseudomonadati</taxon>
        <taxon>Pseudomonadota</taxon>
        <taxon>Betaproteobacteria</taxon>
        <taxon>Burkholderiales</taxon>
        <taxon>Burkholderiaceae</taxon>
        <taxon>Trinickia</taxon>
    </lineage>
</organism>
<dbReference type="RefSeq" id="WP_102610389.1">
    <property type="nucleotide sequence ID" value="NZ_CADIKD010000007.1"/>
</dbReference>
<feature type="active site" description="Proton donor/acceptor" evidence="12 14">
    <location>
        <position position="133"/>
    </location>
</feature>
<dbReference type="PANTHER" id="PTHR12128">
    <property type="entry name" value="DIHYDRODIPICOLINATE SYNTHASE"/>
    <property type="match status" value="1"/>
</dbReference>
<dbReference type="InterPro" id="IPR005263">
    <property type="entry name" value="DapA"/>
</dbReference>
<dbReference type="PANTHER" id="PTHR12128:SF66">
    <property type="entry name" value="4-HYDROXY-2-OXOGLUTARATE ALDOLASE, MITOCHONDRIAL"/>
    <property type="match status" value="1"/>
</dbReference>
<proteinExistence type="inferred from homology"/>
<dbReference type="NCBIfam" id="TIGR00674">
    <property type="entry name" value="dapA"/>
    <property type="match status" value="1"/>
</dbReference>
<dbReference type="SUPFAM" id="SSF51569">
    <property type="entry name" value="Aldolase"/>
    <property type="match status" value="1"/>
</dbReference>
<evidence type="ECO:0000256" key="15">
    <source>
        <dbReference type="PIRSR" id="PIRSR001365-2"/>
    </source>
</evidence>
<comment type="subcellular location">
    <subcellularLocation>
        <location evidence="12">Cytoplasm</location>
    </subcellularLocation>
</comment>
<dbReference type="InterPro" id="IPR002220">
    <property type="entry name" value="DapA-like"/>
</dbReference>
<evidence type="ECO:0000256" key="14">
    <source>
        <dbReference type="PIRSR" id="PIRSR001365-1"/>
    </source>
</evidence>
<name>A0A2N7W4M3_9BURK</name>
<evidence type="ECO:0000256" key="10">
    <source>
        <dbReference type="ARBA" id="ARBA00023270"/>
    </source>
</evidence>
<comment type="caution">
    <text evidence="16">The sequence shown here is derived from an EMBL/GenBank/DDBJ whole genome shotgun (WGS) entry which is preliminary data.</text>
</comment>
<evidence type="ECO:0000256" key="13">
    <source>
        <dbReference type="PIRNR" id="PIRNR001365"/>
    </source>
</evidence>
<dbReference type="PRINTS" id="PR00146">
    <property type="entry name" value="DHPICSNTHASE"/>
</dbReference>
<protein>
    <recommendedName>
        <fullName evidence="4 12">4-hydroxy-tetrahydrodipicolinate synthase</fullName>
        <shortName evidence="12">HTPA synthase</shortName>
        <ecNumber evidence="4 12">4.3.3.7</ecNumber>
    </recommendedName>
</protein>
<gene>
    <name evidence="12 16" type="primary">dapA</name>
    <name evidence="16" type="ORF">C0Z19_13770</name>
</gene>
<evidence type="ECO:0000256" key="11">
    <source>
        <dbReference type="ARBA" id="ARBA00047836"/>
    </source>
</evidence>